<dbReference type="EMBL" id="CP019384">
    <property type="protein sequence ID" value="QAT17798.1"/>
    <property type="molecule type" value="Genomic_DNA"/>
</dbReference>
<accession>A0A410P6V8</accession>
<dbReference type="KEGG" id="vai:BU251_08730"/>
<gene>
    <name evidence="1" type="ORF">BU251_08730</name>
</gene>
<keyword evidence="2" id="KW-1185">Reference proteome</keyword>
<evidence type="ECO:0000313" key="1">
    <source>
        <dbReference type="EMBL" id="QAT17798.1"/>
    </source>
</evidence>
<name>A0A410P6V8_VELA1</name>
<dbReference type="AlphaFoldDB" id="A0A410P6V8"/>
<dbReference type="Proteomes" id="UP000287243">
    <property type="component" value="Chromosome"/>
</dbReference>
<sequence length="127" mass="15128">MVVRIYTRRSKKQLIRFGDPLPEKPQRAKRIYQNVIYEGLKLQAFINNGTSRITWAQTRKELKISESKLAHLLKIINQLPADFVENMRSCDNPEILKIFTGRRLLQISRLKTEKERRKEIDRLLPRI</sequence>
<evidence type="ECO:0000313" key="2">
    <source>
        <dbReference type="Proteomes" id="UP000287243"/>
    </source>
</evidence>
<protein>
    <submittedName>
        <fullName evidence="1">Uncharacterized protein</fullName>
    </submittedName>
</protein>
<reference evidence="1 2" key="1">
    <citation type="submission" date="2017-01" db="EMBL/GenBank/DDBJ databases">
        <title>First insights into the biology of 'candidatus Vampirococcus archaeovorus'.</title>
        <authorList>
            <person name="Kizina J."/>
            <person name="Jordan S."/>
            <person name="Stueber K."/>
            <person name="Reinhardt R."/>
            <person name="Harder J."/>
        </authorList>
    </citation>
    <scope>NUCLEOTIDE SEQUENCE [LARGE SCALE GENOMIC DNA]</scope>
    <source>
        <strain evidence="1 2">LiM</strain>
    </source>
</reference>
<dbReference type="RefSeq" id="WP_128700765.1">
    <property type="nucleotide sequence ID" value="NZ_CP019384.1"/>
</dbReference>
<dbReference type="OrthoDB" id="264613at2"/>
<organism evidence="1 2">
    <name type="scientific">Velamenicoccus archaeovorus</name>
    <dbReference type="NCBI Taxonomy" id="1930593"/>
    <lineage>
        <taxon>Bacteria</taxon>
        <taxon>Pseudomonadati</taxon>
        <taxon>Candidatus Omnitrophota</taxon>
        <taxon>Candidatus Velamenicoccus</taxon>
    </lineage>
</organism>
<proteinExistence type="predicted"/>